<gene>
    <name evidence="3" type="ORF">E4O86_07645</name>
</gene>
<feature type="domain" description="Aldehyde oxidase/xanthine dehydrogenase second molybdopterin binding" evidence="2">
    <location>
        <begin position="571"/>
        <end position="651"/>
    </location>
</feature>
<proteinExistence type="predicted"/>
<dbReference type="PANTHER" id="PTHR47495:SF1">
    <property type="entry name" value="BLL3820 PROTEIN"/>
    <property type="match status" value="1"/>
</dbReference>
<dbReference type="RefSeq" id="WP_161139930.1">
    <property type="nucleotide sequence ID" value="NZ_SPKJ01000017.1"/>
</dbReference>
<feature type="domain" description="Aldehyde oxidase/xanthine dehydrogenase first molybdopterin binding" evidence="1">
    <location>
        <begin position="277"/>
        <end position="413"/>
    </location>
</feature>
<organism evidence="3 4">
    <name type="scientific">Propylenella binzhouense</name>
    <dbReference type="NCBI Taxonomy" id="2555902"/>
    <lineage>
        <taxon>Bacteria</taxon>
        <taxon>Pseudomonadati</taxon>
        <taxon>Pseudomonadota</taxon>
        <taxon>Alphaproteobacteria</taxon>
        <taxon>Hyphomicrobiales</taxon>
        <taxon>Propylenellaceae</taxon>
        <taxon>Propylenella</taxon>
    </lineage>
</organism>
<reference evidence="3" key="1">
    <citation type="submission" date="2019-03" db="EMBL/GenBank/DDBJ databases">
        <title>Afifella sp. nov., isolated from activated sludge.</title>
        <authorList>
            <person name="Li Q."/>
            <person name="Liu Y."/>
        </authorList>
    </citation>
    <scope>NUCLEOTIDE SEQUENCE</scope>
    <source>
        <strain evidence="3">L72</strain>
    </source>
</reference>
<evidence type="ECO:0000259" key="2">
    <source>
        <dbReference type="Pfam" id="PF20256"/>
    </source>
</evidence>
<dbReference type="SUPFAM" id="SSF56003">
    <property type="entry name" value="Molybdenum cofactor-binding domain"/>
    <property type="match status" value="2"/>
</dbReference>
<evidence type="ECO:0000313" key="4">
    <source>
        <dbReference type="Proteomes" id="UP000773614"/>
    </source>
</evidence>
<comment type="caution">
    <text evidence="3">The sequence shown here is derived from an EMBL/GenBank/DDBJ whole genome shotgun (WGS) entry which is preliminary data.</text>
</comment>
<dbReference type="InterPro" id="IPR037165">
    <property type="entry name" value="AldOxase/xan_DH_Mopterin-bd_sf"/>
</dbReference>
<evidence type="ECO:0000259" key="1">
    <source>
        <dbReference type="Pfam" id="PF02738"/>
    </source>
</evidence>
<accession>A0A964WT29</accession>
<feature type="domain" description="Aldehyde oxidase/xanthine dehydrogenase second molybdopterin binding" evidence="2">
    <location>
        <begin position="17"/>
        <end position="139"/>
    </location>
</feature>
<protein>
    <submittedName>
        <fullName evidence="3">Xanthine dehydrogenase family protein molybdopterin-binding subunit</fullName>
    </submittedName>
</protein>
<dbReference type="InterPro" id="IPR012368">
    <property type="entry name" value="OxRdtase_Mopterin-bd_su_IorB"/>
</dbReference>
<sequence length="712" mass="75548">MIANALPKSLVDNPRLGTWIGFETAGRVRLSTGKVELGQGILTALAQIAAEELDVAFGRMATISGLTDASPAEDFTSGSNSTAVSGAAIRLVAAEVRALFLARLAERLGCAPAELEIADGRFLRAGEPTGEDYWSLAAAVDLDREATGSAAVKRPADYRIVGRSVPRPDLAARVAGAPFVHDMAPCGLIHARVLHRPWSGARLARFDEAGVRKAAGGEIMVFREGDFAAFLSDDPTAATRAWQAARRSAGWTDGDPSPVEGDDRRWLRDWPSHVRRTEAGGPARGGGTATAVEARFSRGFISHGSIAPSCALARFDGAHLTVHSHSQGVFVLRDWLARTLDLAPAQISVSHRPGAGCYGHNSADDAAFEAAFLALRNPGRTVRVEWMREDEFAAAPLGPASAVAIRADLGPDGRPADWTIEIRSPIHGRRPGMNGRPNFASAAALGLVPPEPAALEDVPDAIGGGASRNADAYYDIPRRAMVHHRLDGLPLRTSTIRGLGAHLNTFAIESLLDELAERCGEDPLAYRLSLSSDPRARAVLEEVAAMADWQRRPGGGEGTGMGLAFGRYKNRAAYMAAIAALSVGEDVRVERVWAAVDAGLVVNPDGAASQIEGGIVQAASWTLKEEIRFADGRIATESWDDYPILRFSEVPQIEIRFVGPQDQPTLGIGEAAVGPTAGAIGNAVAHALGVRIRDLPLSRARIMTALLREEDG</sequence>
<dbReference type="GO" id="GO:0016491">
    <property type="term" value="F:oxidoreductase activity"/>
    <property type="evidence" value="ECO:0007669"/>
    <property type="project" value="InterPro"/>
</dbReference>
<dbReference type="EMBL" id="SPKJ01000017">
    <property type="protein sequence ID" value="MYZ47584.1"/>
    <property type="molecule type" value="Genomic_DNA"/>
</dbReference>
<dbReference type="Proteomes" id="UP000773614">
    <property type="component" value="Unassembled WGS sequence"/>
</dbReference>
<dbReference type="Gene3D" id="3.90.1170.50">
    <property type="entry name" value="Aldehyde oxidase/xanthine dehydrogenase, a/b hammerhead"/>
    <property type="match status" value="1"/>
</dbReference>
<dbReference type="InterPro" id="IPR046867">
    <property type="entry name" value="AldOxase/xan_DH_MoCoBD2"/>
</dbReference>
<dbReference type="PIRSF" id="PIRSF036389">
    <property type="entry name" value="IOR_B"/>
    <property type="match status" value="1"/>
</dbReference>
<name>A0A964WT29_9HYPH</name>
<dbReference type="PANTHER" id="PTHR47495">
    <property type="entry name" value="ALDEHYDE DEHYDROGENASE"/>
    <property type="match status" value="1"/>
</dbReference>
<dbReference type="OrthoDB" id="7955330at2"/>
<dbReference type="Pfam" id="PF20256">
    <property type="entry name" value="MoCoBD_2"/>
    <property type="match status" value="2"/>
</dbReference>
<dbReference type="Pfam" id="PF02738">
    <property type="entry name" value="MoCoBD_1"/>
    <property type="match status" value="1"/>
</dbReference>
<keyword evidence="4" id="KW-1185">Reference proteome</keyword>
<dbReference type="Gene3D" id="3.30.365.10">
    <property type="entry name" value="Aldehyde oxidase/xanthine dehydrogenase, molybdopterin binding domain"/>
    <property type="match status" value="4"/>
</dbReference>
<dbReference type="AlphaFoldDB" id="A0A964WT29"/>
<dbReference type="InterPro" id="IPR052516">
    <property type="entry name" value="N-heterocyclic_Hydroxylase"/>
</dbReference>
<dbReference type="InterPro" id="IPR008274">
    <property type="entry name" value="AldOxase/xan_DH_MoCoBD1"/>
</dbReference>
<evidence type="ECO:0000313" key="3">
    <source>
        <dbReference type="EMBL" id="MYZ47584.1"/>
    </source>
</evidence>